<feature type="coiled-coil region" evidence="2">
    <location>
        <begin position="41"/>
        <end position="75"/>
    </location>
</feature>
<proteinExistence type="inferred from homology"/>
<dbReference type="GeneID" id="66355051"/>
<dbReference type="PANTHER" id="PTHR37313">
    <property type="entry name" value="UPF0749 PROTEIN RV1825"/>
    <property type="match status" value="1"/>
</dbReference>
<dbReference type="Proteomes" id="UP000189137">
    <property type="component" value="Unassembled WGS sequence"/>
</dbReference>
<dbReference type="RefSeq" id="WP_004454964.1">
    <property type="nucleotide sequence ID" value="NZ_AP031492.1"/>
</dbReference>
<evidence type="ECO:0000313" key="10">
    <source>
        <dbReference type="Proteomes" id="UP000411588"/>
    </source>
</evidence>
<evidence type="ECO:0000313" key="7">
    <source>
        <dbReference type="EMBL" id="SJS33280.1"/>
    </source>
</evidence>
<dbReference type="AlphaFoldDB" id="A0A031WBL8"/>
<comment type="similarity">
    <text evidence="1">Belongs to the UPF0749 family.</text>
</comment>
<dbReference type="EMBL" id="CAADAN010000001">
    <property type="protein sequence ID" value="VFD29045.1"/>
    <property type="molecule type" value="Genomic_DNA"/>
</dbReference>
<evidence type="ECO:0000313" key="8">
    <source>
        <dbReference type="EMBL" id="VFD29045.1"/>
    </source>
</evidence>
<evidence type="ECO:0000313" key="5">
    <source>
        <dbReference type="EMBL" id="CDT63824.1"/>
    </source>
</evidence>
<dbReference type="PANTHER" id="PTHR37313:SF2">
    <property type="entry name" value="UPF0749 PROTEIN YLXX"/>
    <property type="match status" value="1"/>
</dbReference>
<evidence type="ECO:0000313" key="6">
    <source>
        <dbReference type="EMBL" id="HBH1542850.1"/>
    </source>
</evidence>
<sequence>MKKRFINKSIIIGSIVLGVLVSLQLKIINIENRGMTTFKRGEQLTEELKSLKKEKENLQSEVNSVKKDIETYRGKNNEGEQDILKSEIEKYETLAGYTDVEGTGIKIEINSTKDLGNSDKNDSILYNYDLLLSMINKLNSAQASAISINDQRIVSNTYMYLKEDKLYMNDTVIKEPIIIKAIGDSDTLASALNIKYGIVWEIETYYNAKVKVTKEDNIEINGHSDINKAEGK</sequence>
<dbReference type="InterPro" id="IPR010273">
    <property type="entry name" value="DUF881"/>
</dbReference>
<protein>
    <submittedName>
        <fullName evidence="7">Bacterial protein of uncharacterized function (DUF881)</fullName>
    </submittedName>
    <submittedName>
        <fullName evidence="6">DUF881 domain-containing protein</fullName>
    </submittedName>
    <submittedName>
        <fullName evidence="8">Division initiation protein</fullName>
    </submittedName>
</protein>
<gene>
    <name evidence="5" type="ORF">BN1095_620015</name>
    <name evidence="3" type="ORF">BN1096_520050</name>
    <name evidence="4" type="ORF">BN1097_680134</name>
    <name evidence="6" type="ORF">KRM00_002342</name>
    <name evidence="8" type="ORF">SAMEA1402399_00077</name>
    <name evidence="7" type="ORF">SAMEA3375112_01864</name>
</gene>
<reference evidence="8 10" key="3">
    <citation type="submission" date="2019-02" db="EMBL/GenBank/DDBJ databases">
        <authorList>
            <consortium name="Pathogen Informatics"/>
        </authorList>
    </citation>
    <scope>NUCLEOTIDE SEQUENCE [LARGE SCALE GENOMIC DNA]</scope>
    <source>
        <strain evidence="8">Clo34</strain>
        <strain evidence="10">clo34</strain>
        <strain evidence="7 9">VRECD0157</strain>
    </source>
</reference>
<dbReference type="Pfam" id="PF05949">
    <property type="entry name" value="DUF881"/>
    <property type="match status" value="1"/>
</dbReference>
<dbReference type="Proteomes" id="UP000411588">
    <property type="component" value="Unassembled WGS sequence"/>
</dbReference>
<dbReference type="EMBL" id="LK932505">
    <property type="protein sequence ID" value="CDS85013.1"/>
    <property type="molecule type" value="Genomic_DNA"/>
</dbReference>
<dbReference type="KEGG" id="pdf:CD630DERM_26490"/>
<keyword evidence="2" id="KW-0175">Coiled coil</keyword>
<organism evidence="5">
    <name type="scientific">Clostridioides difficile</name>
    <name type="common">Peptoclostridium difficile</name>
    <dbReference type="NCBI Taxonomy" id="1496"/>
    <lineage>
        <taxon>Bacteria</taxon>
        <taxon>Bacillati</taxon>
        <taxon>Bacillota</taxon>
        <taxon>Clostridia</taxon>
        <taxon>Peptostreptococcales</taxon>
        <taxon>Peptostreptococcaceae</taxon>
        <taxon>Clostridioides</taxon>
    </lineage>
</organism>
<dbReference type="EMBL" id="FUPS01000005">
    <property type="protein sequence ID" value="SJS33280.1"/>
    <property type="molecule type" value="Genomic_DNA"/>
</dbReference>
<dbReference type="EMBL" id="LK932407">
    <property type="protein sequence ID" value="CDS88622.1"/>
    <property type="molecule type" value="Genomic_DNA"/>
</dbReference>
<dbReference type="EMBL" id="DAEPXK010000024">
    <property type="protein sequence ID" value="HBH1542850.1"/>
    <property type="molecule type" value="Genomic_DNA"/>
</dbReference>
<accession>A0A031WBL8</accession>
<evidence type="ECO:0000256" key="1">
    <source>
        <dbReference type="ARBA" id="ARBA00009108"/>
    </source>
</evidence>
<dbReference type="Proteomes" id="UP000878956">
    <property type="component" value="Unassembled WGS sequence"/>
</dbReference>
<reference evidence="6" key="4">
    <citation type="submission" date="2021-06" db="EMBL/GenBank/DDBJ databases">
        <authorList>
            <consortium name="NCBI Pathogen Detection Project"/>
        </authorList>
    </citation>
    <scope>NUCLEOTIDE SEQUENCE</scope>
    <source>
        <strain evidence="6">HN1000</strain>
    </source>
</reference>
<reference evidence="5" key="1">
    <citation type="submission" date="2014-07" db="EMBL/GenBank/DDBJ databases">
        <authorList>
            <person name="Monot Marc"/>
        </authorList>
    </citation>
    <scope>NUCLEOTIDE SEQUENCE</scope>
    <source>
        <strain evidence="5">7032989</strain>
        <strain evidence="4">7032994</strain>
    </source>
</reference>
<dbReference type="EMBL" id="LK933316">
    <property type="protein sequence ID" value="CDT63824.1"/>
    <property type="molecule type" value="Genomic_DNA"/>
</dbReference>
<reference evidence="6" key="2">
    <citation type="journal article" date="2018" name="Genome Biol.">
        <title>SKESA: strategic k-mer extension for scrupulous assemblies.</title>
        <authorList>
            <person name="Souvorov A."/>
            <person name="Agarwala R."/>
            <person name="Lipman D.J."/>
        </authorList>
    </citation>
    <scope>NUCLEOTIDE SEQUENCE</scope>
    <source>
        <strain evidence="6">HN1000</strain>
    </source>
</reference>
<evidence type="ECO:0000256" key="2">
    <source>
        <dbReference type="SAM" id="Coils"/>
    </source>
</evidence>
<name>A0A031WBL8_CLODI</name>
<evidence type="ECO:0000313" key="9">
    <source>
        <dbReference type="Proteomes" id="UP000189137"/>
    </source>
</evidence>
<dbReference type="PATRIC" id="fig|1496.1373.peg.185"/>
<dbReference type="Gene3D" id="3.30.70.1880">
    <property type="entry name" value="Protein of unknown function DUF881"/>
    <property type="match status" value="1"/>
</dbReference>
<evidence type="ECO:0000313" key="3">
    <source>
        <dbReference type="EMBL" id="CDS85013.1"/>
    </source>
</evidence>
<evidence type="ECO:0000313" key="4">
    <source>
        <dbReference type="EMBL" id="CDS88622.1"/>
    </source>
</evidence>